<accession>A0AAN8F274</accession>
<protein>
    <submittedName>
        <fullName evidence="1">Uncharacterized protein</fullName>
    </submittedName>
</protein>
<organism evidence="1 2">
    <name type="scientific">Trichostrongylus colubriformis</name>
    <name type="common">Black scour worm</name>
    <dbReference type="NCBI Taxonomy" id="6319"/>
    <lineage>
        <taxon>Eukaryota</taxon>
        <taxon>Metazoa</taxon>
        <taxon>Ecdysozoa</taxon>
        <taxon>Nematoda</taxon>
        <taxon>Chromadorea</taxon>
        <taxon>Rhabditida</taxon>
        <taxon>Rhabditina</taxon>
        <taxon>Rhabditomorpha</taxon>
        <taxon>Strongyloidea</taxon>
        <taxon>Trichostrongylidae</taxon>
        <taxon>Trichostrongylus</taxon>
    </lineage>
</organism>
<evidence type="ECO:0000313" key="2">
    <source>
        <dbReference type="Proteomes" id="UP001331761"/>
    </source>
</evidence>
<proteinExistence type="predicted"/>
<dbReference type="Proteomes" id="UP001331761">
    <property type="component" value="Unassembled WGS sequence"/>
</dbReference>
<comment type="caution">
    <text evidence="1">The sequence shown here is derived from an EMBL/GenBank/DDBJ whole genome shotgun (WGS) entry which is preliminary data.</text>
</comment>
<gene>
    <name evidence="1" type="ORF">GCK32_013346</name>
</gene>
<keyword evidence="2" id="KW-1185">Reference proteome</keyword>
<dbReference type="AlphaFoldDB" id="A0AAN8F274"/>
<reference evidence="1 2" key="1">
    <citation type="submission" date="2019-10" db="EMBL/GenBank/DDBJ databases">
        <title>Assembly and Annotation for the nematode Trichostrongylus colubriformis.</title>
        <authorList>
            <person name="Martin J."/>
        </authorList>
    </citation>
    <scope>NUCLEOTIDE SEQUENCE [LARGE SCALE GENOMIC DNA]</scope>
    <source>
        <strain evidence="1">G859</strain>
        <tissue evidence="1">Whole worm</tissue>
    </source>
</reference>
<evidence type="ECO:0000313" key="1">
    <source>
        <dbReference type="EMBL" id="KAK5967584.1"/>
    </source>
</evidence>
<sequence length="191" mass="22516">MNSSTLGILLFLVGLSYGYINPKIYRRALIQEGVPERMIPQRELDQLIQKVDRAQTTRDIDLAEREFQLAVRKSYRYRFPRLDAGLARVNRIFRWIITFQTQLGRMINAFNLPASAGFNLLYNIRSGYQRDSRKHQGDFSKIHRALKGAVLKEAAKWLDRDELGELLRRLNDLDRREYANIMRAYRLTRPN</sequence>
<name>A0AAN8F274_TRICO</name>
<dbReference type="EMBL" id="WIXE01022320">
    <property type="protein sequence ID" value="KAK5967584.1"/>
    <property type="molecule type" value="Genomic_DNA"/>
</dbReference>